<feature type="region of interest" description="Disordered" evidence="1">
    <location>
        <begin position="574"/>
        <end position="597"/>
    </location>
</feature>
<gene>
    <name evidence="2" type="ORF">BBK82_44915</name>
</gene>
<dbReference type="SUPFAM" id="SSF48452">
    <property type="entry name" value="TPR-like"/>
    <property type="match status" value="1"/>
</dbReference>
<dbReference type="Gene3D" id="3.40.50.300">
    <property type="entry name" value="P-loop containing nucleotide triphosphate hydrolases"/>
    <property type="match status" value="1"/>
</dbReference>
<dbReference type="PANTHER" id="PTHR47691:SF3">
    <property type="entry name" value="HTH-TYPE TRANSCRIPTIONAL REGULATOR RV0890C-RELATED"/>
    <property type="match status" value="1"/>
</dbReference>
<reference evidence="2 3" key="1">
    <citation type="submission" date="2016-07" db="EMBL/GenBank/DDBJ databases">
        <title>Complete genome sequence of the Lentzea guizhouensis DHS C013.</title>
        <authorList>
            <person name="Cao C."/>
        </authorList>
    </citation>
    <scope>NUCLEOTIDE SEQUENCE [LARGE SCALE GENOMIC DNA]</scope>
    <source>
        <strain evidence="2 3">DHS C013</strain>
    </source>
</reference>
<proteinExistence type="predicted"/>
<dbReference type="KEGG" id="led:BBK82_44915"/>
<evidence type="ECO:0000313" key="3">
    <source>
        <dbReference type="Proteomes" id="UP000093053"/>
    </source>
</evidence>
<dbReference type="InterPro" id="IPR011990">
    <property type="entry name" value="TPR-like_helical_dom_sf"/>
</dbReference>
<evidence type="ECO:0000313" key="2">
    <source>
        <dbReference type="EMBL" id="ANZ42020.1"/>
    </source>
</evidence>
<dbReference type="SUPFAM" id="SSF52540">
    <property type="entry name" value="P-loop containing nucleoside triphosphate hydrolases"/>
    <property type="match status" value="1"/>
</dbReference>
<dbReference type="STRING" id="1586287.BBK82_44915"/>
<keyword evidence="3" id="KW-1185">Reference proteome</keyword>
<dbReference type="Proteomes" id="UP000093053">
    <property type="component" value="Chromosome"/>
</dbReference>
<sequence length="597" mass="64518">MGRERELSTVRRLLRRHRLVSLVGPGGSGKTRLAAELAPAEPGTAVVELESVHRPDLLWHVVAFSVNVWEEPGEPLPTTVVRALADHRLLVLDNCEHLVREAAGVVTTLLARCPRLRVLVTSREPLDLAGEMCVEVGPLAPADARRMFLELGGSPVLVDEACARVDHLPLAIELAAAAPDVPARHRTLDAVIRWSYDLLSPGEQAALRRLSVLVGDFDLDLAAAVCGCEDDVVQVMSSLRAKSLVVRSPSSKSARFRMLESIRLFGLARLEEHGETDSTFDRLATVLTRYVREVAATLTGETNDWFAEHEHQLLHAVANVPRTDPRYTSIVGGLVHIWYLRGSLVEAGRLATATLAEGAVAEHSELLLFRASWIAGLTGDGPAALRCAEALAAHPATRDPTWQARAWNTLGHARSRVGDQTGARDATERSVAAVRALGDESLLMSFLNNYAWLLREFGDLDTAATVIDEALGLGAPDVCRWTAARHTAGVIAMERGDLTRAEELFVVALRDGTPSCAADVLEGLGLVAAQRRQPERVVVLVAAAQAVRRSRDSSAEVLWHRVVTATYAAARRTWARRGPPGHGGWGSGSTTPGRSST</sequence>
<accession>A0A1B2HWA7</accession>
<dbReference type="Gene3D" id="1.25.40.10">
    <property type="entry name" value="Tetratricopeptide repeat domain"/>
    <property type="match status" value="1"/>
</dbReference>
<protein>
    <recommendedName>
        <fullName evidence="4">NB-ARC domain-containing protein</fullName>
    </recommendedName>
</protein>
<dbReference type="PANTHER" id="PTHR47691">
    <property type="entry name" value="REGULATOR-RELATED"/>
    <property type="match status" value="1"/>
</dbReference>
<dbReference type="InterPro" id="IPR027417">
    <property type="entry name" value="P-loop_NTPase"/>
</dbReference>
<dbReference type="AlphaFoldDB" id="A0A1B2HWA7"/>
<evidence type="ECO:0000256" key="1">
    <source>
        <dbReference type="SAM" id="MobiDB-lite"/>
    </source>
</evidence>
<evidence type="ECO:0008006" key="4">
    <source>
        <dbReference type="Google" id="ProtNLM"/>
    </source>
</evidence>
<dbReference type="EMBL" id="CP016793">
    <property type="protein sequence ID" value="ANZ42020.1"/>
    <property type="molecule type" value="Genomic_DNA"/>
</dbReference>
<feature type="compositionally biased region" description="Low complexity" evidence="1">
    <location>
        <begin position="588"/>
        <end position="597"/>
    </location>
</feature>
<name>A0A1B2HWA7_9PSEU</name>
<organism evidence="2 3">
    <name type="scientific">Lentzea guizhouensis</name>
    <dbReference type="NCBI Taxonomy" id="1586287"/>
    <lineage>
        <taxon>Bacteria</taxon>
        <taxon>Bacillati</taxon>
        <taxon>Actinomycetota</taxon>
        <taxon>Actinomycetes</taxon>
        <taxon>Pseudonocardiales</taxon>
        <taxon>Pseudonocardiaceae</taxon>
        <taxon>Lentzea</taxon>
    </lineage>
</organism>